<reference evidence="4 5" key="1">
    <citation type="journal article" date="2023" name="Life. Sci Alliance">
        <title>Evolutionary insights into 3D genome organization and epigenetic landscape of Vigna mungo.</title>
        <authorList>
            <person name="Junaid A."/>
            <person name="Singh B."/>
            <person name="Bhatia S."/>
        </authorList>
    </citation>
    <scope>NUCLEOTIDE SEQUENCE [LARGE SCALE GENOMIC DNA]</scope>
    <source>
        <strain evidence="4">Urdbean</strain>
    </source>
</reference>
<protein>
    <submittedName>
        <fullName evidence="4">Uncharacterized protein</fullName>
    </submittedName>
</protein>
<name>A0AAQ3S895_VIGMU</name>
<evidence type="ECO:0000256" key="1">
    <source>
        <dbReference type="SAM" id="Coils"/>
    </source>
</evidence>
<keyword evidence="1" id="KW-0175">Coiled coil</keyword>
<proteinExistence type="predicted"/>
<feature type="coiled-coil region" evidence="1">
    <location>
        <begin position="1"/>
        <end position="42"/>
    </location>
</feature>
<keyword evidence="3" id="KW-0812">Transmembrane</keyword>
<keyword evidence="5" id="KW-1185">Reference proteome</keyword>
<dbReference type="EMBL" id="CP144699">
    <property type="protein sequence ID" value="WVZ19411.1"/>
    <property type="molecule type" value="Genomic_DNA"/>
</dbReference>
<evidence type="ECO:0000313" key="4">
    <source>
        <dbReference type="EMBL" id="WVZ19411.1"/>
    </source>
</evidence>
<keyword evidence="3" id="KW-1133">Transmembrane helix</keyword>
<organism evidence="4 5">
    <name type="scientific">Vigna mungo</name>
    <name type="common">Black gram</name>
    <name type="synonym">Phaseolus mungo</name>
    <dbReference type="NCBI Taxonomy" id="3915"/>
    <lineage>
        <taxon>Eukaryota</taxon>
        <taxon>Viridiplantae</taxon>
        <taxon>Streptophyta</taxon>
        <taxon>Embryophyta</taxon>
        <taxon>Tracheophyta</taxon>
        <taxon>Spermatophyta</taxon>
        <taxon>Magnoliopsida</taxon>
        <taxon>eudicotyledons</taxon>
        <taxon>Gunneridae</taxon>
        <taxon>Pentapetalae</taxon>
        <taxon>rosids</taxon>
        <taxon>fabids</taxon>
        <taxon>Fabales</taxon>
        <taxon>Fabaceae</taxon>
        <taxon>Papilionoideae</taxon>
        <taxon>50 kb inversion clade</taxon>
        <taxon>NPAAA clade</taxon>
        <taxon>indigoferoid/millettioid clade</taxon>
        <taxon>Phaseoleae</taxon>
        <taxon>Vigna</taxon>
    </lineage>
</organism>
<feature type="compositionally biased region" description="Low complexity" evidence="2">
    <location>
        <begin position="50"/>
        <end position="61"/>
    </location>
</feature>
<keyword evidence="3" id="KW-0472">Membrane</keyword>
<sequence length="137" mass="16351">MKQMQAHVEELVKDVTQLRHDKMRLETLLLEREDELTSLQEKFVSKLRPSKSNSSFPPQSSEQAQDGVWSKVKVFKRKPGEKLRKIVRRKYTVCTMTNLTMVVYLFNLQKMRLKKKKKMFPGRRIVLLLFKTRLQIK</sequence>
<evidence type="ECO:0000256" key="3">
    <source>
        <dbReference type="SAM" id="Phobius"/>
    </source>
</evidence>
<gene>
    <name evidence="4" type="ORF">V8G54_006733</name>
</gene>
<feature type="transmembrane region" description="Helical" evidence="3">
    <location>
        <begin position="90"/>
        <end position="108"/>
    </location>
</feature>
<dbReference type="Proteomes" id="UP001374535">
    <property type="component" value="Chromosome 2"/>
</dbReference>
<feature type="region of interest" description="Disordered" evidence="2">
    <location>
        <begin position="45"/>
        <end position="67"/>
    </location>
</feature>
<dbReference type="AlphaFoldDB" id="A0AAQ3S895"/>
<accession>A0AAQ3S895</accession>
<evidence type="ECO:0000256" key="2">
    <source>
        <dbReference type="SAM" id="MobiDB-lite"/>
    </source>
</evidence>
<evidence type="ECO:0000313" key="5">
    <source>
        <dbReference type="Proteomes" id="UP001374535"/>
    </source>
</evidence>